<gene>
    <name evidence="2" type="ORF">PYW07_010959</name>
</gene>
<dbReference type="InterPro" id="IPR000477">
    <property type="entry name" value="RT_dom"/>
</dbReference>
<evidence type="ECO:0000259" key="1">
    <source>
        <dbReference type="PROSITE" id="PS50878"/>
    </source>
</evidence>
<dbReference type="InterPro" id="IPR043502">
    <property type="entry name" value="DNA/RNA_pol_sf"/>
</dbReference>
<dbReference type="AlphaFoldDB" id="A0AAD7Y8F4"/>
<evidence type="ECO:0000313" key="2">
    <source>
        <dbReference type="EMBL" id="KAJ8706182.1"/>
    </source>
</evidence>
<dbReference type="InterPro" id="IPR036397">
    <property type="entry name" value="RNaseH_sf"/>
</dbReference>
<name>A0AAD7Y8F4_MYTSE</name>
<dbReference type="GO" id="GO:0071897">
    <property type="term" value="P:DNA biosynthetic process"/>
    <property type="evidence" value="ECO:0007669"/>
    <property type="project" value="UniProtKB-ARBA"/>
</dbReference>
<dbReference type="PANTHER" id="PTHR33050">
    <property type="entry name" value="REVERSE TRANSCRIPTASE DOMAIN-CONTAINING PROTEIN"/>
    <property type="match status" value="1"/>
</dbReference>
<dbReference type="PROSITE" id="PS50878">
    <property type="entry name" value="RT_POL"/>
    <property type="match status" value="1"/>
</dbReference>
<accession>A0AAD7Y8F4</accession>
<comment type="caution">
    <text evidence="2">The sequence shown here is derived from an EMBL/GenBank/DDBJ whole genome shotgun (WGS) entry which is preliminary data.</text>
</comment>
<dbReference type="InterPro" id="IPR043128">
    <property type="entry name" value="Rev_trsase/Diguanyl_cyclase"/>
</dbReference>
<dbReference type="Gene3D" id="3.10.10.10">
    <property type="entry name" value="HIV Type 1 Reverse Transcriptase, subunit A, domain 1"/>
    <property type="match status" value="1"/>
</dbReference>
<sequence>MAKIDLRDAYFSIPISEHSKKYLRFTFKDKLYQFNCLPFGLCTAPMIFTKIMKPIVTYLREKENIIMTHYLDDSLYINDSKNACIQNIKSACKLFQNLGFVINYQKSIFEPSQSCDYLGFTLDSRDLTVSVPTEKQVSILTKLHSFKLKNVCKIREFSQLLGSLTAICPAVPYGWVYTKLIEREKYLALQDSNENYDDKMSLIKNIYPELQWWIDNIHKKNPIKQHTFELEIHTDASRTGWGAVCEGKKASGSWSSTELKFHINYLELKAAFLGLQCFAKDFQNCEILLRVDNTTAVAYINKMGGVQFKHLNSITRELWQWCEKRNIWVFASYINSKDNFEADTESRKINIEWELSQSCFEKIRRTLGEPEIDLFASRINNKCQRFVSWMRDPAALAIDAFTLDWKTFFFYAFPPFSLILKCVNKIITDRAVGILVFPYWPSQPWFPLIEPLLVKDLLIFSPNKSLLTSPYREPHPMHQHLTLAAGLLSAKHL</sequence>
<dbReference type="GO" id="GO:0003676">
    <property type="term" value="F:nucleic acid binding"/>
    <property type="evidence" value="ECO:0007669"/>
    <property type="project" value="InterPro"/>
</dbReference>
<keyword evidence="3" id="KW-1185">Reference proteome</keyword>
<dbReference type="SUPFAM" id="SSF56672">
    <property type="entry name" value="DNA/RNA polymerases"/>
    <property type="match status" value="1"/>
</dbReference>
<organism evidence="2 3">
    <name type="scientific">Mythimna separata</name>
    <name type="common">Oriental armyworm</name>
    <name type="synonym">Pseudaletia separata</name>
    <dbReference type="NCBI Taxonomy" id="271217"/>
    <lineage>
        <taxon>Eukaryota</taxon>
        <taxon>Metazoa</taxon>
        <taxon>Ecdysozoa</taxon>
        <taxon>Arthropoda</taxon>
        <taxon>Hexapoda</taxon>
        <taxon>Insecta</taxon>
        <taxon>Pterygota</taxon>
        <taxon>Neoptera</taxon>
        <taxon>Endopterygota</taxon>
        <taxon>Lepidoptera</taxon>
        <taxon>Glossata</taxon>
        <taxon>Ditrysia</taxon>
        <taxon>Noctuoidea</taxon>
        <taxon>Noctuidae</taxon>
        <taxon>Noctuinae</taxon>
        <taxon>Hadenini</taxon>
        <taxon>Mythimna</taxon>
    </lineage>
</organism>
<proteinExistence type="predicted"/>
<dbReference type="InterPro" id="IPR052055">
    <property type="entry name" value="Hepadnavirus_pol/RT"/>
</dbReference>
<dbReference type="Proteomes" id="UP001231518">
    <property type="component" value="Chromosome 26"/>
</dbReference>
<dbReference type="Gene3D" id="3.30.420.10">
    <property type="entry name" value="Ribonuclease H-like superfamily/Ribonuclease H"/>
    <property type="match status" value="1"/>
</dbReference>
<dbReference type="CDD" id="cd03714">
    <property type="entry name" value="RT_DIRS1"/>
    <property type="match status" value="1"/>
</dbReference>
<reference evidence="2" key="1">
    <citation type="submission" date="2023-03" db="EMBL/GenBank/DDBJ databases">
        <title>Chromosome-level genomes of two armyworms, Mythimna separata and Mythimna loreyi, provide insights into the biosynthesis and reception of sex pheromones.</title>
        <authorList>
            <person name="Zhao H."/>
        </authorList>
    </citation>
    <scope>NUCLEOTIDE SEQUENCE</scope>
    <source>
        <strain evidence="2">BeijingLab</strain>
        <tissue evidence="2">Pupa</tissue>
    </source>
</reference>
<dbReference type="PANTHER" id="PTHR33050:SF7">
    <property type="entry name" value="RIBONUCLEASE H"/>
    <property type="match status" value="1"/>
</dbReference>
<feature type="domain" description="Reverse transcriptase" evidence="1">
    <location>
        <begin position="1"/>
        <end position="122"/>
    </location>
</feature>
<dbReference type="EMBL" id="JARGEI010000029">
    <property type="protein sequence ID" value="KAJ8706182.1"/>
    <property type="molecule type" value="Genomic_DNA"/>
</dbReference>
<protein>
    <recommendedName>
        <fullName evidence="1">Reverse transcriptase domain-containing protein</fullName>
    </recommendedName>
</protein>
<dbReference type="Pfam" id="PF00078">
    <property type="entry name" value="RVT_1"/>
    <property type="match status" value="1"/>
</dbReference>
<dbReference type="Gene3D" id="3.30.70.270">
    <property type="match status" value="1"/>
</dbReference>
<evidence type="ECO:0000313" key="3">
    <source>
        <dbReference type="Proteomes" id="UP001231518"/>
    </source>
</evidence>
<dbReference type="CDD" id="cd09275">
    <property type="entry name" value="RNase_HI_RT_DIRS1"/>
    <property type="match status" value="1"/>
</dbReference>